<dbReference type="Pfam" id="PF00078">
    <property type="entry name" value="RVT_1"/>
    <property type="match status" value="1"/>
</dbReference>
<dbReference type="EMBL" id="CP144745">
    <property type="protein sequence ID" value="WVZ53612.1"/>
    <property type="molecule type" value="Genomic_DNA"/>
</dbReference>
<dbReference type="PROSITE" id="PS50878">
    <property type="entry name" value="RT_POL"/>
    <property type="match status" value="1"/>
</dbReference>
<dbReference type="Pfam" id="PF03372">
    <property type="entry name" value="Exo_endo_phos"/>
    <property type="match status" value="1"/>
</dbReference>
<dbReference type="PANTHER" id="PTHR33116:SF87">
    <property type="entry name" value="OS01G0158850 PROTEIN"/>
    <property type="match status" value="1"/>
</dbReference>
<evidence type="ECO:0000259" key="2">
    <source>
        <dbReference type="PROSITE" id="PS50878"/>
    </source>
</evidence>
<dbReference type="InterPro" id="IPR000477">
    <property type="entry name" value="RT_dom"/>
</dbReference>
<dbReference type="SUPFAM" id="SSF57756">
    <property type="entry name" value="Retrovirus zinc finger-like domains"/>
    <property type="match status" value="1"/>
</dbReference>
<name>A0AAQ3SJ51_PASNO</name>
<dbReference type="SUPFAM" id="SSF56672">
    <property type="entry name" value="DNA/RNA polymerases"/>
    <property type="match status" value="1"/>
</dbReference>
<evidence type="ECO:0000256" key="1">
    <source>
        <dbReference type="SAM" id="MobiDB-lite"/>
    </source>
</evidence>
<feature type="compositionally biased region" description="Polar residues" evidence="1">
    <location>
        <begin position="624"/>
        <end position="645"/>
    </location>
</feature>
<evidence type="ECO:0000313" key="3">
    <source>
        <dbReference type="EMBL" id="WVZ53612.1"/>
    </source>
</evidence>
<dbReference type="PANTHER" id="PTHR33116">
    <property type="entry name" value="REVERSE TRANSCRIPTASE ZINC-BINDING DOMAIN-CONTAINING PROTEIN-RELATED-RELATED"/>
    <property type="match status" value="1"/>
</dbReference>
<feature type="region of interest" description="Disordered" evidence="1">
    <location>
        <begin position="110"/>
        <end position="165"/>
    </location>
</feature>
<dbReference type="InterPro" id="IPR036691">
    <property type="entry name" value="Endo/exonu/phosph_ase_sf"/>
</dbReference>
<feature type="compositionally biased region" description="Low complexity" evidence="1">
    <location>
        <begin position="203"/>
        <end position="221"/>
    </location>
</feature>
<dbReference type="SUPFAM" id="SSF56219">
    <property type="entry name" value="DNase I-like"/>
    <property type="match status" value="1"/>
</dbReference>
<feature type="region of interest" description="Disordered" evidence="1">
    <location>
        <begin position="553"/>
        <end position="611"/>
    </location>
</feature>
<evidence type="ECO:0000313" key="4">
    <source>
        <dbReference type="Proteomes" id="UP001341281"/>
    </source>
</evidence>
<accession>A0AAQ3SJ51</accession>
<dbReference type="GO" id="GO:0003676">
    <property type="term" value="F:nucleic acid binding"/>
    <property type="evidence" value="ECO:0007669"/>
    <property type="project" value="InterPro"/>
</dbReference>
<dbReference type="CDD" id="cd01650">
    <property type="entry name" value="RT_nLTR_like"/>
    <property type="match status" value="1"/>
</dbReference>
<feature type="region of interest" description="Disordered" evidence="1">
    <location>
        <begin position="197"/>
        <end position="230"/>
    </location>
</feature>
<protein>
    <recommendedName>
        <fullName evidence="2">Reverse transcriptase domain-containing protein</fullName>
    </recommendedName>
</protein>
<feature type="region of interest" description="Disordered" evidence="1">
    <location>
        <begin position="624"/>
        <end position="721"/>
    </location>
</feature>
<dbReference type="InterPro" id="IPR026960">
    <property type="entry name" value="RVT-Znf"/>
</dbReference>
<dbReference type="Pfam" id="PF13966">
    <property type="entry name" value="zf-RVT"/>
    <property type="match status" value="1"/>
</dbReference>
<dbReference type="InterPro" id="IPR005135">
    <property type="entry name" value="Endo/exonuclease/phosphatase"/>
</dbReference>
<dbReference type="InterPro" id="IPR036875">
    <property type="entry name" value="Znf_CCHC_sf"/>
</dbReference>
<feature type="compositionally biased region" description="Polar residues" evidence="1">
    <location>
        <begin position="689"/>
        <end position="699"/>
    </location>
</feature>
<gene>
    <name evidence="3" type="ORF">U9M48_004526</name>
</gene>
<dbReference type="Gene3D" id="4.10.60.10">
    <property type="entry name" value="Zinc finger, CCHC-type"/>
    <property type="match status" value="1"/>
</dbReference>
<keyword evidence="4" id="KW-1185">Reference proteome</keyword>
<feature type="region of interest" description="Disordered" evidence="1">
    <location>
        <begin position="246"/>
        <end position="316"/>
    </location>
</feature>
<organism evidence="3 4">
    <name type="scientific">Paspalum notatum var. saurae</name>
    <dbReference type="NCBI Taxonomy" id="547442"/>
    <lineage>
        <taxon>Eukaryota</taxon>
        <taxon>Viridiplantae</taxon>
        <taxon>Streptophyta</taxon>
        <taxon>Embryophyta</taxon>
        <taxon>Tracheophyta</taxon>
        <taxon>Spermatophyta</taxon>
        <taxon>Magnoliopsida</taxon>
        <taxon>Liliopsida</taxon>
        <taxon>Poales</taxon>
        <taxon>Poaceae</taxon>
        <taxon>PACMAD clade</taxon>
        <taxon>Panicoideae</taxon>
        <taxon>Andropogonodae</taxon>
        <taxon>Paspaleae</taxon>
        <taxon>Paspalinae</taxon>
        <taxon>Paspalum</taxon>
    </lineage>
</organism>
<dbReference type="GO" id="GO:0008270">
    <property type="term" value="F:zinc ion binding"/>
    <property type="evidence" value="ECO:0007669"/>
    <property type="project" value="InterPro"/>
</dbReference>
<feature type="compositionally biased region" description="Basic and acidic residues" evidence="1">
    <location>
        <begin position="136"/>
        <end position="149"/>
    </location>
</feature>
<feature type="domain" description="Reverse transcriptase" evidence="2">
    <location>
        <begin position="1104"/>
        <end position="1385"/>
    </location>
</feature>
<sequence length="1721" mass="192773">MSEEIRRVVECSPGLKSQQIGSQAQTITPSLDVDELSTPCFIREAMEAGFSMHELMRAEQELQVRGSAIVSPVSGDLADKIIKAMVRKRVHGSNGASSVAVVSPGRKLSGSIGDTGYGSTGARRSDDCSASAASAPDRDRGPHVRREPVRASVAPAEPCPDPDRVPCRVPVRLGSGNTVWPTSGLIRLFGRSGLLPTAKSRQKSSSSSNRAAGNSVSSTTGDPPPPSTCAAGVKTYAQVVRDGRGSAMQGVGRGTFNPGFRPSFNQGATGAGGRGAQQRRPDHGSGRSAGAGRGRGGRAQANPTAPIGARPAAGAMSMAPHRQAAGTAGMVTGTNFYSAEHMEIDTSNTQGAVDDGHEKTKGKPYCYQCLTKGHIVANCKADILCEECGSEDHVTKACSPYKNLKFAAIPCGYAVEGLGFYSIPYLSPKQGDKTSTLAEITIIEGSMSAANVETELRRLVREKSEGEYYRFEIPKVWVQFRGLPDDLLVNFNILWGIGAALGVSRKVDLKFTRKHKIARIKVGCLDPDLIPEYLSMLIGEYVYDLQFRAEKNMDPDNPVPINMDIDPSGEDEKDNPHNGPELPDMEDDNGNNTADSGTKLVGKGNPASHGKKCADAMITESVGNGLNKQKQGPATNINDKVSSPISKEKVGKPVTPLRARKRSAAVADQNSLERASKLKAKINLDGSPDQVNSSGSSKGLEQGEGDQVNDLSDPDKTSKRDCPQSFLKNLCAGKDFLWHCKPPEGRSGGMLVGVNLATLDVGSIEEGDFFVRFKIRRKKQDYISNLVLVYGPAQEDHKQRFLTKLAHLSSKETLPMIIGGDFNIMRGPQEKSRGNFLNRWPFLFNAVIDEYNLRELELSRRQFTWANNLSNQTFEKLNRILVTTEWETKYPRATVQALTREISDHTPLFLNSGDGDSTPPHSDFKFELGSPLDRWQAKIRKLRQYLRGWAKNTGGAYKKEKKLLLEKLDELDKKSEHTQLDNDELNLKHAMHERVSQLLREEEIKWYQRAKVKNLLERDANTKFFHLVANGKHRKTRIFSLDQEEGTITGDVEIKKYITKYYKNLFGLQDTSDIVLDEDRTNDIPQVSPQENGFIVAPFTVEEVRSAIFQMEHNKAPGPDGFLPDFNQWGNASRIQQYRPICLLNVSFKIFTKVATNRIAKAAHKIIRPSQTAFLPGRNIMEGAVVLHETLHELHRKNLNGVIFKIDFEKAYDKVRWDFLQQTLRMKGFSTTWCNWIRSFVQGGNVAVNVNGQNGSYFQTRKGLRQGDPLSPILFNIVADMLAIIINRAKSEGKVNGVIPHLVEDGLSILQYADDTVIFLDHDLEKARNMKVHLCLFEKISGLKINFHKSEIFCFGQAKECENDYSELFGCRLGSFPFRYLGLPMHYRKLRNSDWRHIEDRFEKRLFGWKGKLLSVGGRLVLINSVLLSLPMFMLSFFAIPKGVLKKLEYLRSRFFWQNDQHKKKYYLIKWDQIRQPKDQGGLGIIDLEVQNKCLLSKWLFKLVNENGIWQTILKNKYLKSKPFGSGTKRPRVSHFWAGLMDVKQDFISLGSFHVGDGAQVRFWEDTWCGNQPFKNIYPSLFNIVRKKGATVVDVMSSSPLNVSFRRGLYGERLHAWNELVGRVMNLELREERDAFKWGLCKMGVFTVRSMYKYLINKGLRVSQEIWQTKIPLKTKIFMWYVKRGVLLTKDNLARRNWNGYQAVVFIIIMRVYSTSFSIVF</sequence>
<reference evidence="3 4" key="1">
    <citation type="submission" date="2024-02" db="EMBL/GenBank/DDBJ databases">
        <title>High-quality chromosome-scale genome assembly of Pensacola bahiagrass (Paspalum notatum Flugge var. saurae).</title>
        <authorList>
            <person name="Vega J.M."/>
            <person name="Podio M."/>
            <person name="Orjuela J."/>
            <person name="Siena L.A."/>
            <person name="Pessino S.C."/>
            <person name="Combes M.C."/>
            <person name="Mariac C."/>
            <person name="Albertini E."/>
            <person name="Pupilli F."/>
            <person name="Ortiz J.P.A."/>
            <person name="Leblanc O."/>
        </authorList>
    </citation>
    <scope>NUCLEOTIDE SEQUENCE [LARGE SCALE GENOMIC DNA]</scope>
    <source>
        <strain evidence="3">R1</strain>
        <tissue evidence="3">Leaf</tissue>
    </source>
</reference>
<dbReference type="Proteomes" id="UP001341281">
    <property type="component" value="Chromosome 01"/>
</dbReference>
<proteinExistence type="predicted"/>
<dbReference type="GO" id="GO:0003824">
    <property type="term" value="F:catalytic activity"/>
    <property type="evidence" value="ECO:0007669"/>
    <property type="project" value="InterPro"/>
</dbReference>
<dbReference type="InterPro" id="IPR043502">
    <property type="entry name" value="DNA/RNA_pol_sf"/>
</dbReference>
<dbReference type="Gene3D" id="3.60.10.10">
    <property type="entry name" value="Endonuclease/exonuclease/phosphatase"/>
    <property type="match status" value="1"/>
</dbReference>